<dbReference type="EMBL" id="CP157484">
    <property type="protein sequence ID" value="XBO39693.1"/>
    <property type="molecule type" value="Genomic_DNA"/>
</dbReference>
<dbReference type="SUPFAM" id="SSF75708">
    <property type="entry name" value="Chemotaxis phosphatase CheZ"/>
    <property type="match status" value="1"/>
</dbReference>
<feature type="region of interest" description="Disordered" evidence="1">
    <location>
        <begin position="1"/>
        <end position="29"/>
    </location>
</feature>
<sequence>MSDSAARPTPAPASPGRGGRPTGRPMRPLEALIGEPAGTRAPLVRELNAAADYLRFVRKEIAQLGANEIAKERLPTAIREADYIIEGAERSANAIMSAAEEVIAAKDLDPAAYQAFVAEKMTAIFLACAFQDLTTQRTRRIQSTLHTLERRMSRLASKLGTREIPNLVDYAPADSGELVADGPAAPGEGNDQTTIDHMFEEWSDVDWR</sequence>
<accession>A0AAU7JHE7</accession>
<dbReference type="RefSeq" id="WP_406856539.1">
    <property type="nucleotide sequence ID" value="NZ_CP157484.1"/>
</dbReference>
<evidence type="ECO:0000313" key="2">
    <source>
        <dbReference type="EMBL" id="XBO39693.1"/>
    </source>
</evidence>
<gene>
    <name evidence="2" type="ORF">ABEG18_02600</name>
</gene>
<name>A0AAU7JHE7_9HYPH</name>
<dbReference type="AlphaFoldDB" id="A0AAU7JHE7"/>
<dbReference type="Gene3D" id="1.10.287.500">
    <property type="entry name" value="Helix hairpin bin"/>
    <property type="match status" value="1"/>
</dbReference>
<protein>
    <recommendedName>
        <fullName evidence="3">Chemotaxis protein CheZ</fullName>
    </recommendedName>
</protein>
<evidence type="ECO:0008006" key="3">
    <source>
        <dbReference type="Google" id="ProtNLM"/>
    </source>
</evidence>
<evidence type="ECO:0000256" key="1">
    <source>
        <dbReference type="SAM" id="MobiDB-lite"/>
    </source>
</evidence>
<proteinExistence type="predicted"/>
<reference evidence="2" key="1">
    <citation type="submission" date="2024-05" db="EMBL/GenBank/DDBJ databases">
        <authorList>
            <person name="Kim S."/>
            <person name="Heo J."/>
            <person name="Choi H."/>
            <person name="Choi Y."/>
            <person name="Kwon S.-W."/>
            <person name="Kim Y."/>
        </authorList>
    </citation>
    <scope>NUCLEOTIDE SEQUENCE</scope>
    <source>
        <strain evidence="2">KACC 23698</strain>
    </source>
</reference>
<organism evidence="2">
    <name type="scientific">Alsobacter sp. KACC 23698</name>
    <dbReference type="NCBI Taxonomy" id="3149229"/>
    <lineage>
        <taxon>Bacteria</taxon>
        <taxon>Pseudomonadati</taxon>
        <taxon>Pseudomonadota</taxon>
        <taxon>Alphaproteobacteria</taxon>
        <taxon>Hyphomicrobiales</taxon>
        <taxon>Alsobacteraceae</taxon>
        <taxon>Alsobacter</taxon>
    </lineage>
</organism>